<evidence type="ECO:0000313" key="3">
    <source>
        <dbReference type="Proteomes" id="UP001652628"/>
    </source>
</evidence>
<feature type="chain" id="PRO_5047472980" evidence="1">
    <location>
        <begin position="22"/>
        <end position="343"/>
    </location>
</feature>
<dbReference type="PANTHER" id="PTHR39069:SF4">
    <property type="entry name" value="LD24340P"/>
    <property type="match status" value="1"/>
</dbReference>
<dbReference type="InterPro" id="IPR006149">
    <property type="entry name" value="EB_dom"/>
</dbReference>
<protein>
    <submittedName>
        <fullName evidence="4">Tenascin</fullName>
    </submittedName>
</protein>
<dbReference type="AlphaFoldDB" id="A0AB39Z0B3"/>
<feature type="signal peptide" evidence="1">
    <location>
        <begin position="1"/>
        <end position="21"/>
    </location>
</feature>
<evidence type="ECO:0000313" key="4">
    <source>
        <dbReference type="RefSeq" id="XP_016925577.2"/>
    </source>
</evidence>
<dbReference type="GeneID" id="108006558"/>
<accession>A0AB39Z0B3</accession>
<evidence type="ECO:0000256" key="1">
    <source>
        <dbReference type="SAM" id="SignalP"/>
    </source>
</evidence>
<organism evidence="3 4">
    <name type="scientific">Drosophila suzukii</name>
    <name type="common">Spotted-wing drosophila fruit fly</name>
    <dbReference type="NCBI Taxonomy" id="28584"/>
    <lineage>
        <taxon>Eukaryota</taxon>
        <taxon>Metazoa</taxon>
        <taxon>Ecdysozoa</taxon>
        <taxon>Arthropoda</taxon>
        <taxon>Hexapoda</taxon>
        <taxon>Insecta</taxon>
        <taxon>Pterygota</taxon>
        <taxon>Neoptera</taxon>
        <taxon>Endopterygota</taxon>
        <taxon>Diptera</taxon>
        <taxon>Brachycera</taxon>
        <taxon>Muscomorpha</taxon>
        <taxon>Ephydroidea</taxon>
        <taxon>Drosophilidae</taxon>
        <taxon>Drosophila</taxon>
        <taxon>Sophophora</taxon>
    </lineage>
</organism>
<keyword evidence="3" id="KW-1185">Reference proteome</keyword>
<dbReference type="RefSeq" id="XP_016925577.2">
    <property type="nucleotide sequence ID" value="XM_017070088.4"/>
</dbReference>
<proteinExistence type="predicted"/>
<feature type="domain" description="EB" evidence="2">
    <location>
        <begin position="94"/>
        <end position="151"/>
    </location>
</feature>
<dbReference type="Pfam" id="PF01683">
    <property type="entry name" value="EB"/>
    <property type="match status" value="1"/>
</dbReference>
<dbReference type="PANTHER" id="PTHR39069">
    <property type="entry name" value="ECDYSONE-INDUCIBLE GENE E1, ISOFORM A"/>
    <property type="match status" value="1"/>
</dbReference>
<evidence type="ECO:0000259" key="2">
    <source>
        <dbReference type="Pfam" id="PF01683"/>
    </source>
</evidence>
<sequence>MQVMHSWILMLLAGFPAAGRAEDLLELSCSSDAQCAQFERARCLDMACICTARGSGQRVPCEPLEEKLTNIVGGPCPCLMPNALCHTKWEQCLCSEGHVPSEDRRRCLPQVVPLGGACEFPRQCQLADRFSTCSGGLCLCPTHFELHEGHCLAVLQSRCTMDKHCGSCGASICLTELGKCGCAENFVHNHNMTKCIAGSAFGDSCEHSSPCKINLGAGGRCLDHQCVCGPQYYPKRVVNEVSNEVEYPEDISNRERIACEPIVPFGALCHHDGECRIKPMQQANATSSASAPAPMVCKWGECTCSSTHRLEENKCIFVENGAMYPQLAGTLALLCLQFIMFLY</sequence>
<keyword evidence="1" id="KW-0732">Signal</keyword>
<name>A0AB39Z0B3_DROSZ</name>
<dbReference type="Proteomes" id="UP001652628">
    <property type="component" value="Chromosome X"/>
</dbReference>
<gene>
    <name evidence="4" type="primary">LOC108006558</name>
</gene>
<reference evidence="4" key="1">
    <citation type="submission" date="2025-08" db="UniProtKB">
        <authorList>
            <consortium name="RefSeq"/>
        </authorList>
    </citation>
    <scope>IDENTIFICATION</scope>
</reference>